<evidence type="ECO:0000256" key="17">
    <source>
        <dbReference type="ARBA" id="ARBA00023008"/>
    </source>
</evidence>
<dbReference type="GO" id="GO:0005507">
    <property type="term" value="F:copper ion binding"/>
    <property type="evidence" value="ECO:0007669"/>
    <property type="project" value="TreeGrafter"/>
</dbReference>
<name>A0A066RZX7_9GAMM</name>
<evidence type="ECO:0000256" key="20">
    <source>
        <dbReference type="ARBA" id="ARBA00029719"/>
    </source>
</evidence>
<feature type="transmembrane region" description="Helical" evidence="23">
    <location>
        <begin position="269"/>
        <end position="288"/>
    </location>
</feature>
<evidence type="ECO:0000256" key="13">
    <source>
        <dbReference type="ARBA" id="ARBA00022840"/>
    </source>
</evidence>
<dbReference type="NCBIfam" id="TIGR01512">
    <property type="entry name" value="ATPase-IB2_Cd"/>
    <property type="match status" value="1"/>
</dbReference>
<keyword evidence="18" id="KW-0406">Ion transport</keyword>
<evidence type="ECO:0000259" key="25">
    <source>
        <dbReference type="PROSITE" id="PS50846"/>
    </source>
</evidence>
<protein>
    <recommendedName>
        <fullName evidence="4">Copper-exporting P-type ATPase</fullName>
        <ecNumber evidence="3">7.2.2.8</ecNumber>
    </recommendedName>
    <alternativeName>
        <fullName evidence="20">Copper-exporting P-type ATPase A</fullName>
    </alternativeName>
    <alternativeName>
        <fullName evidence="21">Cu(+)-exporting ATPase</fullName>
    </alternativeName>
</protein>
<dbReference type="SUPFAM" id="SSF56784">
    <property type="entry name" value="HAD-like"/>
    <property type="match status" value="1"/>
</dbReference>
<evidence type="ECO:0000256" key="21">
    <source>
        <dbReference type="ARBA" id="ARBA00033239"/>
    </source>
</evidence>
<dbReference type="FunFam" id="3.30.70.100:FF:000001">
    <property type="entry name" value="ATPase copper transporting beta"/>
    <property type="match status" value="1"/>
</dbReference>
<dbReference type="CDD" id="cd02094">
    <property type="entry name" value="P-type_ATPase_Cu-like"/>
    <property type="match status" value="1"/>
</dbReference>
<dbReference type="PROSITE" id="PS01047">
    <property type="entry name" value="HMA_1"/>
    <property type="match status" value="1"/>
</dbReference>
<evidence type="ECO:0000256" key="23">
    <source>
        <dbReference type="RuleBase" id="RU362081"/>
    </source>
</evidence>
<evidence type="ECO:0000313" key="27">
    <source>
        <dbReference type="Proteomes" id="UP000027192"/>
    </source>
</evidence>
<dbReference type="FunFam" id="2.70.150.10:FF:000020">
    <property type="entry name" value="Copper-exporting P-type ATPase A"/>
    <property type="match status" value="1"/>
</dbReference>
<dbReference type="PROSITE" id="PS00154">
    <property type="entry name" value="ATPASE_E1_E2"/>
    <property type="match status" value="1"/>
</dbReference>
<dbReference type="CDD" id="cd00371">
    <property type="entry name" value="HMA"/>
    <property type="match status" value="1"/>
</dbReference>
<dbReference type="InterPro" id="IPR023299">
    <property type="entry name" value="ATPase_P-typ_cyto_dom_N"/>
</dbReference>
<evidence type="ECO:0000256" key="8">
    <source>
        <dbReference type="ARBA" id="ARBA00022692"/>
    </source>
</evidence>
<evidence type="ECO:0000256" key="11">
    <source>
        <dbReference type="ARBA" id="ARBA00022741"/>
    </source>
</evidence>
<dbReference type="InterPro" id="IPR001757">
    <property type="entry name" value="P_typ_ATPase"/>
</dbReference>
<comment type="subcellular location">
    <subcellularLocation>
        <location evidence="1">Cell membrane</location>
        <topology evidence="1">Multi-pass membrane protein</topology>
    </subcellularLocation>
</comment>
<dbReference type="GO" id="GO:0005524">
    <property type="term" value="F:ATP binding"/>
    <property type="evidence" value="ECO:0007669"/>
    <property type="project" value="UniProtKB-UniRule"/>
</dbReference>
<evidence type="ECO:0000256" key="7">
    <source>
        <dbReference type="ARBA" id="ARBA00022553"/>
    </source>
</evidence>
<keyword evidence="6 23" id="KW-1003">Cell membrane</keyword>
<dbReference type="InterPro" id="IPR018303">
    <property type="entry name" value="ATPase_P-typ_P_site"/>
</dbReference>
<dbReference type="AlphaFoldDB" id="A0A066RZX7"/>
<dbReference type="SFLD" id="SFLDG00002">
    <property type="entry name" value="C1.7:_P-type_atpase_like"/>
    <property type="match status" value="1"/>
</dbReference>
<dbReference type="STRING" id="1654360.EA58_01820"/>
<dbReference type="GO" id="GO:0055070">
    <property type="term" value="P:copper ion homeostasis"/>
    <property type="evidence" value="ECO:0007669"/>
    <property type="project" value="TreeGrafter"/>
</dbReference>
<evidence type="ECO:0000256" key="4">
    <source>
        <dbReference type="ARBA" id="ARBA00015102"/>
    </source>
</evidence>
<dbReference type="Gene3D" id="3.40.50.1000">
    <property type="entry name" value="HAD superfamily/HAD-like"/>
    <property type="match status" value="1"/>
</dbReference>
<dbReference type="InterPro" id="IPR008250">
    <property type="entry name" value="ATPase_P-typ_transduc_dom_A_sf"/>
</dbReference>
<evidence type="ECO:0000256" key="19">
    <source>
        <dbReference type="ARBA" id="ARBA00023136"/>
    </source>
</evidence>
<comment type="catalytic activity">
    <reaction evidence="22">
        <text>Cu(+)(in) + ATP + H2O = Cu(+)(out) + ADP + phosphate + H(+)</text>
        <dbReference type="Rhea" id="RHEA:25792"/>
        <dbReference type="ChEBI" id="CHEBI:15377"/>
        <dbReference type="ChEBI" id="CHEBI:15378"/>
        <dbReference type="ChEBI" id="CHEBI:30616"/>
        <dbReference type="ChEBI" id="CHEBI:43474"/>
        <dbReference type="ChEBI" id="CHEBI:49552"/>
        <dbReference type="ChEBI" id="CHEBI:456216"/>
        <dbReference type="EC" id="7.2.2.8"/>
    </reaction>
</comment>
<dbReference type="EC" id="7.2.2.8" evidence="3"/>
<dbReference type="GO" id="GO:0043682">
    <property type="term" value="F:P-type divalent copper transporter activity"/>
    <property type="evidence" value="ECO:0007669"/>
    <property type="project" value="TreeGrafter"/>
</dbReference>
<dbReference type="InterPro" id="IPR044492">
    <property type="entry name" value="P_typ_ATPase_HD_dom"/>
</dbReference>
<dbReference type="InterPro" id="IPR023298">
    <property type="entry name" value="ATPase_P-typ_TM_dom_sf"/>
</dbReference>
<dbReference type="PANTHER" id="PTHR43520:SF6">
    <property type="entry name" value="COPPER-EXPORTING P-TYPE ATPASE"/>
    <property type="match status" value="1"/>
</dbReference>
<accession>A0A066RZX7</accession>
<keyword evidence="10" id="KW-0677">Repeat</keyword>
<evidence type="ECO:0000256" key="15">
    <source>
        <dbReference type="ARBA" id="ARBA00022967"/>
    </source>
</evidence>
<keyword evidence="13 23" id="KW-0067">ATP-binding</keyword>
<feature type="transmembrane region" description="Helical" evidence="23">
    <location>
        <begin position="368"/>
        <end position="386"/>
    </location>
</feature>
<dbReference type="SUPFAM" id="SSF81653">
    <property type="entry name" value="Calcium ATPase, transduction domain A"/>
    <property type="match status" value="1"/>
</dbReference>
<evidence type="ECO:0000256" key="18">
    <source>
        <dbReference type="ARBA" id="ARBA00023065"/>
    </source>
</evidence>
<feature type="transmembrane region" description="Helical" evidence="23">
    <location>
        <begin position="300"/>
        <end position="322"/>
    </location>
</feature>
<gene>
    <name evidence="26" type="primary">copA</name>
    <name evidence="26" type="ORF">EA58_01820</name>
</gene>
<dbReference type="GO" id="GO:0005886">
    <property type="term" value="C:plasma membrane"/>
    <property type="evidence" value="ECO:0007669"/>
    <property type="project" value="UniProtKB-SubCell"/>
</dbReference>
<feature type="transmembrane region" description="Helical" evidence="23">
    <location>
        <begin position="548"/>
        <end position="571"/>
    </location>
</feature>
<keyword evidence="9 23" id="KW-0479">Metal-binding</keyword>
<feature type="transmembrane region" description="Helical" evidence="23">
    <location>
        <begin position="864"/>
        <end position="883"/>
    </location>
</feature>
<dbReference type="PRINTS" id="PR00119">
    <property type="entry name" value="CATATPASE"/>
</dbReference>
<dbReference type="GO" id="GO:0016887">
    <property type="term" value="F:ATP hydrolysis activity"/>
    <property type="evidence" value="ECO:0007669"/>
    <property type="project" value="InterPro"/>
</dbReference>
<dbReference type="Gene3D" id="3.40.1110.10">
    <property type="entry name" value="Calcium-transporting ATPase, cytoplasmic domain N"/>
    <property type="match status" value="1"/>
</dbReference>
<comment type="similarity">
    <text evidence="2 23">Belongs to the cation transport ATPase (P-type) (TC 3.A.3) family. Type IB subfamily.</text>
</comment>
<evidence type="ECO:0000256" key="10">
    <source>
        <dbReference type="ARBA" id="ARBA00022737"/>
    </source>
</evidence>
<proteinExistence type="inferred from homology"/>
<dbReference type="SFLD" id="SFLDS00003">
    <property type="entry name" value="Haloacid_Dehalogenase"/>
    <property type="match status" value="1"/>
</dbReference>
<dbReference type="Pfam" id="PF00403">
    <property type="entry name" value="HMA"/>
    <property type="match status" value="2"/>
</dbReference>
<evidence type="ECO:0000256" key="1">
    <source>
        <dbReference type="ARBA" id="ARBA00004651"/>
    </source>
</evidence>
<evidence type="ECO:0000256" key="12">
    <source>
        <dbReference type="ARBA" id="ARBA00022796"/>
    </source>
</evidence>
<dbReference type="SFLD" id="SFLDF00027">
    <property type="entry name" value="p-type_atpase"/>
    <property type="match status" value="1"/>
</dbReference>
<evidence type="ECO:0000256" key="16">
    <source>
        <dbReference type="ARBA" id="ARBA00022989"/>
    </source>
</evidence>
<dbReference type="InterPro" id="IPR017969">
    <property type="entry name" value="Heavy-metal-associated_CS"/>
</dbReference>
<keyword evidence="27" id="KW-1185">Reference proteome</keyword>
<keyword evidence="16 23" id="KW-1133">Transmembrane helix</keyword>
<evidence type="ECO:0000256" key="2">
    <source>
        <dbReference type="ARBA" id="ARBA00006024"/>
    </source>
</evidence>
<dbReference type="Proteomes" id="UP000027192">
    <property type="component" value="Unassembled WGS sequence"/>
</dbReference>
<keyword evidence="19 23" id="KW-0472">Membrane</keyword>
<feature type="transmembrane region" description="Helical" evidence="23">
    <location>
        <begin position="889"/>
        <end position="907"/>
    </location>
</feature>
<dbReference type="Gene3D" id="3.30.70.100">
    <property type="match status" value="3"/>
</dbReference>
<comment type="caution">
    <text evidence="26">The sequence shown here is derived from an EMBL/GenBank/DDBJ whole genome shotgun (WGS) entry which is preliminary data.</text>
</comment>
<dbReference type="PROSITE" id="PS50846">
    <property type="entry name" value="HMA_2"/>
    <property type="match status" value="2"/>
</dbReference>
<evidence type="ECO:0000256" key="3">
    <source>
        <dbReference type="ARBA" id="ARBA00012517"/>
    </source>
</evidence>
<dbReference type="EMBL" id="JMIB01000004">
    <property type="protein sequence ID" value="KDM92948.1"/>
    <property type="molecule type" value="Genomic_DNA"/>
</dbReference>
<feature type="transmembrane region" description="Helical" evidence="23">
    <location>
        <begin position="520"/>
        <end position="542"/>
    </location>
</feature>
<dbReference type="Pfam" id="PF00702">
    <property type="entry name" value="Hydrolase"/>
    <property type="match status" value="1"/>
</dbReference>
<dbReference type="NCBIfam" id="TIGR01511">
    <property type="entry name" value="ATPase-IB1_Cu"/>
    <property type="match status" value="1"/>
</dbReference>
<dbReference type="InterPro" id="IPR036163">
    <property type="entry name" value="HMA_dom_sf"/>
</dbReference>
<feature type="domain" description="HMA" evidence="25">
    <location>
        <begin position="182"/>
        <end position="245"/>
    </location>
</feature>
<feature type="domain" description="HMA" evidence="25">
    <location>
        <begin position="17"/>
        <end position="78"/>
    </location>
</feature>
<dbReference type="InterPro" id="IPR036412">
    <property type="entry name" value="HAD-like_sf"/>
</dbReference>
<dbReference type="SUPFAM" id="SSF55008">
    <property type="entry name" value="HMA, heavy metal-associated domain"/>
    <property type="match status" value="3"/>
</dbReference>
<evidence type="ECO:0000256" key="5">
    <source>
        <dbReference type="ARBA" id="ARBA00022448"/>
    </source>
</evidence>
<keyword evidence="5" id="KW-0813">Transport</keyword>
<reference evidence="26 27" key="1">
    <citation type="submission" date="2014-04" db="EMBL/GenBank/DDBJ databases">
        <title>Draft genome sequence of Photobacterium halotolerans S2753: a solonamide, ngercheumicin and holomycin producer.</title>
        <authorList>
            <person name="Machado H.R."/>
            <person name="Gram L."/>
        </authorList>
    </citation>
    <scope>NUCLEOTIDE SEQUENCE [LARGE SCALE GENOMIC DNA]</scope>
    <source>
        <strain evidence="26 27">S2753</strain>
    </source>
</reference>
<sequence length="934" mass="98613">MALRKPMTISTSIPARMDMTLPLGKVRCMNCAGKITQALQALDGIDTVAVDTQYARLSGQVDLAKVIETIESLGYEAGYQHDLPLAGLSCGKCVAKLEAVFAADPRIARFDVSKTRAVVRGALDVAALTTLIQSAGYQVPSQSEQTDEQASPASSSSSATAPLTENTATVAPIDNPLETDADSHYFLISGMTCASCVSSVEKAIQQVDAVTAVSVNLAERTALVQGDIDPESVIHAVSDAGYGAELSEDERTRRERQQAQNKTVYRQHLLNAGLALALGIPLMAWGLFGGSMMIDSTTSQWGWGIIGLLTLALLVYSGGHYFRDAWKAFRHHRASMDTLVALGTGAAWFYSMFVVLKPEWFPAQARHVYFEASAMILGLITLGHALETRARGRTSKALEKLIDLQPQTAILVDDQGEREVPLAEIKPGMKLRLRPGAKVPVDGVIETGESYLDESMLTGEPVPAHKKPGDALHAGTINQSGSLLFIARQVGNQTLLARIIGLVRQAQSSKPKLARMADSISAIFVPTVMIIAIVTATIWYYVGPEPVSIYMLVAATTVLIIACPCALGLATPMSVTVGLGRAAEYGILIRHADAMQLAANIDTVVLDKTGTLTEGKPVLTHSHFYGDFTEDQVLTLAASLEQGAEHPLAKAIVAAAQAQSLPLKPLSQFHAQPGYGVSGQVETHNILLGNRALMTKEGINTASQEADALTLSDDGATAIFVAIDGQLAAILGISDPLRADSAAAVARLQAKGIEVIMLTGDTERTASAIARQAGINKVIAGVLPDGKSQEVRQLQQSGKHVAMVGDGINDAPALAQAEIGIAMGSGSDVAIESAQLTLVRHSLHGVADALELSSATLRNMKQNLFGAFVYNTLGIPLAAGILYPFTGSLLSPVIAGAAMALSSITVVSNANRLRLFRPGSSQVQTSQTKSGGLR</sequence>
<keyword evidence="14" id="KW-0460">Magnesium</keyword>
<dbReference type="InterPro" id="IPR023214">
    <property type="entry name" value="HAD_sf"/>
</dbReference>
<dbReference type="NCBIfam" id="TIGR01494">
    <property type="entry name" value="ATPase_P-type"/>
    <property type="match status" value="1"/>
</dbReference>
<feature type="region of interest" description="Disordered" evidence="24">
    <location>
        <begin position="138"/>
        <end position="175"/>
    </location>
</feature>
<evidence type="ECO:0000313" key="26">
    <source>
        <dbReference type="EMBL" id="KDM92948.1"/>
    </source>
</evidence>
<dbReference type="SUPFAM" id="SSF81665">
    <property type="entry name" value="Calcium ATPase, transmembrane domain M"/>
    <property type="match status" value="1"/>
</dbReference>
<dbReference type="Pfam" id="PF00122">
    <property type="entry name" value="E1-E2_ATPase"/>
    <property type="match status" value="1"/>
</dbReference>
<feature type="compositionally biased region" description="Low complexity" evidence="24">
    <location>
        <begin position="150"/>
        <end position="162"/>
    </location>
</feature>
<evidence type="ECO:0000256" key="24">
    <source>
        <dbReference type="SAM" id="MobiDB-lite"/>
    </source>
</evidence>
<evidence type="ECO:0000256" key="22">
    <source>
        <dbReference type="ARBA" id="ARBA00049289"/>
    </source>
</evidence>
<evidence type="ECO:0000256" key="6">
    <source>
        <dbReference type="ARBA" id="ARBA00022475"/>
    </source>
</evidence>
<dbReference type="PANTHER" id="PTHR43520">
    <property type="entry name" value="ATP7, ISOFORM B"/>
    <property type="match status" value="1"/>
</dbReference>
<dbReference type="InterPro" id="IPR006121">
    <property type="entry name" value="HMA_dom"/>
</dbReference>
<feature type="transmembrane region" description="Helical" evidence="23">
    <location>
        <begin position="334"/>
        <end position="356"/>
    </location>
</feature>
<keyword evidence="17" id="KW-0186">Copper</keyword>
<dbReference type="InterPro" id="IPR059000">
    <property type="entry name" value="ATPase_P-type_domA"/>
</dbReference>
<dbReference type="GO" id="GO:0060003">
    <property type="term" value="P:copper ion export"/>
    <property type="evidence" value="ECO:0007669"/>
    <property type="project" value="UniProtKB-ARBA"/>
</dbReference>
<organism evidence="26 27">
    <name type="scientific">Photobacterium galatheae</name>
    <dbReference type="NCBI Taxonomy" id="1654360"/>
    <lineage>
        <taxon>Bacteria</taxon>
        <taxon>Pseudomonadati</taxon>
        <taxon>Pseudomonadota</taxon>
        <taxon>Gammaproteobacteria</taxon>
        <taxon>Vibrionales</taxon>
        <taxon>Vibrionaceae</taxon>
        <taxon>Photobacterium</taxon>
    </lineage>
</organism>
<dbReference type="NCBIfam" id="TIGR01525">
    <property type="entry name" value="ATPase-IB_hvy"/>
    <property type="match status" value="1"/>
</dbReference>
<evidence type="ECO:0000256" key="14">
    <source>
        <dbReference type="ARBA" id="ARBA00022842"/>
    </source>
</evidence>
<keyword evidence="8 23" id="KW-0812">Transmembrane</keyword>
<evidence type="ECO:0000256" key="9">
    <source>
        <dbReference type="ARBA" id="ARBA00022723"/>
    </source>
</evidence>
<dbReference type="GO" id="GO:0140581">
    <property type="term" value="F:P-type monovalent copper transporter activity"/>
    <property type="evidence" value="ECO:0007669"/>
    <property type="project" value="UniProtKB-EC"/>
</dbReference>
<dbReference type="PRINTS" id="PR00120">
    <property type="entry name" value="HATPASE"/>
</dbReference>
<dbReference type="Gene3D" id="2.70.150.10">
    <property type="entry name" value="Calcium-transporting ATPase, cytoplasmic transduction domain A"/>
    <property type="match status" value="1"/>
</dbReference>
<dbReference type="InterPro" id="IPR027256">
    <property type="entry name" value="P-typ_ATPase_IB"/>
</dbReference>
<keyword evidence="15" id="KW-1278">Translocase</keyword>
<keyword evidence="11 23" id="KW-0547">Nucleotide-binding</keyword>
<keyword evidence="7" id="KW-0597">Phosphoprotein</keyword>
<keyword evidence="12" id="KW-0187">Copper transport</keyword>